<name>A0ABQ6QSF2_9BACT</name>
<dbReference type="Proteomes" id="UP001342631">
    <property type="component" value="Unassembled WGS sequence"/>
</dbReference>
<protein>
    <submittedName>
        <fullName evidence="1">Uncharacterized protein</fullName>
    </submittedName>
</protein>
<evidence type="ECO:0000313" key="1">
    <source>
        <dbReference type="EMBL" id="GMU06935.1"/>
    </source>
</evidence>
<organism evidence="1 2">
    <name type="scientific">Corallococcus caeni</name>
    <dbReference type="NCBI Taxonomy" id="3082388"/>
    <lineage>
        <taxon>Bacteria</taxon>
        <taxon>Pseudomonadati</taxon>
        <taxon>Myxococcota</taxon>
        <taxon>Myxococcia</taxon>
        <taxon>Myxococcales</taxon>
        <taxon>Cystobacterineae</taxon>
        <taxon>Myxococcaceae</taxon>
        <taxon>Corallococcus</taxon>
    </lineage>
</organism>
<comment type="caution">
    <text evidence="1">The sequence shown here is derived from an EMBL/GenBank/DDBJ whole genome shotgun (WGS) entry which is preliminary data.</text>
</comment>
<proteinExistence type="predicted"/>
<sequence>MNLDRQIQRVFGLEKSSVPSQGQLPAGSNSSLEFMGYPALRQVEVFLPVPALERWRTERSLGFPQECCVCLRPVQRFLPVRAPPGWLGFLHREPILAGVPHCEEHGRQDEARLLVQVNSWSEWVCQVSLIGMNEAFLFKTRELNQIGDMPPPWKAFPGYDPLASGWRQGNGEYWLVHAWSSFWQRLSLAERQQYTQRWEAPTEWRSWLMERD</sequence>
<evidence type="ECO:0000313" key="2">
    <source>
        <dbReference type="Proteomes" id="UP001342631"/>
    </source>
</evidence>
<keyword evidence="2" id="KW-1185">Reference proteome</keyword>
<gene>
    <name evidence="1" type="ORF">ASNO1_31880</name>
</gene>
<dbReference type="EMBL" id="BTTX01000003">
    <property type="protein sequence ID" value="GMU06935.1"/>
    <property type="molecule type" value="Genomic_DNA"/>
</dbReference>
<reference evidence="1 2" key="1">
    <citation type="journal article" date="2024" name="Arch. Microbiol.">
        <title>Corallococcus caeni sp. nov., a novel myxobacterium isolated from activated sludge.</title>
        <authorList>
            <person name="Tomita S."/>
            <person name="Nakai R."/>
            <person name="Kuroda K."/>
            <person name="Kurashita H."/>
            <person name="Hatamoto M."/>
            <person name="Yamaguchi T."/>
            <person name="Narihiro T."/>
        </authorList>
    </citation>
    <scope>NUCLEOTIDE SEQUENCE [LARGE SCALE GENOMIC DNA]</scope>
    <source>
        <strain evidence="1 2">NO1</strain>
    </source>
</reference>
<dbReference type="RefSeq" id="WP_338277738.1">
    <property type="nucleotide sequence ID" value="NZ_BTTX01000003.1"/>
</dbReference>
<accession>A0ABQ6QSF2</accession>